<name>A0AAN7K142_9MYRT</name>
<dbReference type="InterPro" id="IPR026057">
    <property type="entry name" value="TBL_C"/>
</dbReference>
<dbReference type="GO" id="GO:0005794">
    <property type="term" value="C:Golgi apparatus"/>
    <property type="evidence" value="ECO:0007669"/>
    <property type="project" value="TreeGrafter"/>
</dbReference>
<evidence type="ECO:0008006" key="12">
    <source>
        <dbReference type="Google" id="ProtNLM"/>
    </source>
</evidence>
<dbReference type="GO" id="GO:0016020">
    <property type="term" value="C:membrane"/>
    <property type="evidence" value="ECO:0007669"/>
    <property type="project" value="UniProtKB-SubCell"/>
</dbReference>
<dbReference type="PANTHER" id="PTHR32285:SF11">
    <property type="entry name" value="PROTEIN TRICHOME BIREFRINGENCE-LIKE 34"/>
    <property type="match status" value="1"/>
</dbReference>
<sequence length="466" mass="54164">MANKQLPAAPAGAAIWRSIRGSFHSLTALLIAALVLAIIYFARDPPPPEDLDTKPTADVIAATMSTSPTPSPSPVRDDTCDLFSGRWIYDNQTYPLYKEKDCKFMSDQLACEKYGRPELNYQHWRWQPHGCDLPRFNATAMLERLRNKRMVFVGDSLNRGQWVSMVCLVDKAIPSDSLKSYKFHLNGSLIVYTAKVLILISDPEGYSIAIVFITSNWAKWQEYNATIEYYWEPLLVESNSDDPVNHRVPHRIVRVQAIEKHAQHWSDANVLVFDTYLWWRMPKMNVLWGSFGSPDGIYKDVTMPRAYEMALNTWSQWLEVHVNRSKTELFFVSMSPTHERAEDWGGVAGRNCYEETEPITIDDYWRSESEPEMMQVVEQTIRDLRDRGVIVQLLNITQLSEYRKEAHPTIYRRQWEPLKEEQLANPMGYADCSHWCLPGVPDVWNELLYALMFKNWEPRVDNRVWE</sequence>
<keyword evidence="11" id="KW-1185">Reference proteome</keyword>
<evidence type="ECO:0000256" key="6">
    <source>
        <dbReference type="ARBA" id="ARBA00023136"/>
    </source>
</evidence>
<evidence type="ECO:0000256" key="5">
    <source>
        <dbReference type="ARBA" id="ARBA00022989"/>
    </source>
</evidence>
<dbReference type="Pfam" id="PF13839">
    <property type="entry name" value="PC-Esterase"/>
    <property type="match status" value="1"/>
</dbReference>
<evidence type="ECO:0000313" key="10">
    <source>
        <dbReference type="EMBL" id="KAK4759388.1"/>
    </source>
</evidence>
<comment type="similarity">
    <text evidence="2">Belongs to the PC-esterase family. TBL subfamily.</text>
</comment>
<keyword evidence="4" id="KW-0735">Signal-anchor</keyword>
<feature type="domain" description="Trichome birefringence-like N-terminal" evidence="9">
    <location>
        <begin position="79"/>
        <end position="132"/>
    </location>
</feature>
<dbReference type="InterPro" id="IPR029962">
    <property type="entry name" value="TBL"/>
</dbReference>
<keyword evidence="3 7" id="KW-0812">Transmembrane</keyword>
<protein>
    <recommendedName>
        <fullName evidence="12">Trichome birefringence-like N-terminal domain-containing protein</fullName>
    </recommendedName>
</protein>
<dbReference type="Proteomes" id="UP001345219">
    <property type="component" value="Chromosome 17"/>
</dbReference>
<keyword evidence="5 7" id="KW-1133">Transmembrane helix</keyword>
<reference evidence="10 11" key="1">
    <citation type="journal article" date="2023" name="Hortic Res">
        <title>Pangenome of water caltrop reveals structural variations and asymmetric subgenome divergence after allopolyploidization.</title>
        <authorList>
            <person name="Zhang X."/>
            <person name="Chen Y."/>
            <person name="Wang L."/>
            <person name="Yuan Y."/>
            <person name="Fang M."/>
            <person name="Shi L."/>
            <person name="Lu R."/>
            <person name="Comes H.P."/>
            <person name="Ma Y."/>
            <person name="Chen Y."/>
            <person name="Huang G."/>
            <person name="Zhou Y."/>
            <person name="Zheng Z."/>
            <person name="Qiu Y."/>
        </authorList>
    </citation>
    <scope>NUCLEOTIDE SEQUENCE [LARGE SCALE GENOMIC DNA]</scope>
    <source>
        <tissue evidence="10">Roots</tissue>
    </source>
</reference>
<dbReference type="AlphaFoldDB" id="A0AAN7K142"/>
<evidence type="ECO:0000259" key="9">
    <source>
        <dbReference type="Pfam" id="PF14416"/>
    </source>
</evidence>
<evidence type="ECO:0000256" key="2">
    <source>
        <dbReference type="ARBA" id="ARBA00007727"/>
    </source>
</evidence>
<dbReference type="GO" id="GO:0016413">
    <property type="term" value="F:O-acetyltransferase activity"/>
    <property type="evidence" value="ECO:0007669"/>
    <property type="project" value="InterPro"/>
</dbReference>
<evidence type="ECO:0000256" key="3">
    <source>
        <dbReference type="ARBA" id="ARBA00022692"/>
    </source>
</evidence>
<evidence type="ECO:0000256" key="7">
    <source>
        <dbReference type="SAM" id="Phobius"/>
    </source>
</evidence>
<feature type="transmembrane region" description="Helical" evidence="7">
    <location>
        <begin position="21"/>
        <end position="42"/>
    </location>
</feature>
<dbReference type="PANTHER" id="PTHR32285">
    <property type="entry name" value="PROTEIN TRICHOME BIREFRINGENCE-LIKE 9-RELATED"/>
    <property type="match status" value="1"/>
</dbReference>
<evidence type="ECO:0000259" key="8">
    <source>
        <dbReference type="Pfam" id="PF13839"/>
    </source>
</evidence>
<gene>
    <name evidence="10" type="ORF">SAY87_022519</name>
</gene>
<accession>A0AAN7K142</accession>
<comment type="subcellular location">
    <subcellularLocation>
        <location evidence="1">Membrane</location>
        <topology evidence="1">Single-pass membrane protein</topology>
    </subcellularLocation>
</comment>
<dbReference type="EMBL" id="JAXIOK010000011">
    <property type="protein sequence ID" value="KAK4759388.1"/>
    <property type="molecule type" value="Genomic_DNA"/>
</dbReference>
<dbReference type="Pfam" id="PF14416">
    <property type="entry name" value="PMR5N"/>
    <property type="match status" value="1"/>
</dbReference>
<evidence type="ECO:0000313" key="11">
    <source>
        <dbReference type="Proteomes" id="UP001345219"/>
    </source>
</evidence>
<comment type="caution">
    <text evidence="10">The sequence shown here is derived from an EMBL/GenBank/DDBJ whole genome shotgun (WGS) entry which is preliminary data.</text>
</comment>
<evidence type="ECO:0000256" key="1">
    <source>
        <dbReference type="ARBA" id="ARBA00004167"/>
    </source>
</evidence>
<organism evidence="10 11">
    <name type="scientific">Trapa incisa</name>
    <dbReference type="NCBI Taxonomy" id="236973"/>
    <lineage>
        <taxon>Eukaryota</taxon>
        <taxon>Viridiplantae</taxon>
        <taxon>Streptophyta</taxon>
        <taxon>Embryophyta</taxon>
        <taxon>Tracheophyta</taxon>
        <taxon>Spermatophyta</taxon>
        <taxon>Magnoliopsida</taxon>
        <taxon>eudicotyledons</taxon>
        <taxon>Gunneridae</taxon>
        <taxon>Pentapetalae</taxon>
        <taxon>rosids</taxon>
        <taxon>malvids</taxon>
        <taxon>Myrtales</taxon>
        <taxon>Lythraceae</taxon>
        <taxon>Trapa</taxon>
    </lineage>
</organism>
<evidence type="ECO:0000256" key="4">
    <source>
        <dbReference type="ARBA" id="ARBA00022968"/>
    </source>
</evidence>
<keyword evidence="6 7" id="KW-0472">Membrane</keyword>
<dbReference type="InterPro" id="IPR025846">
    <property type="entry name" value="TBL_N"/>
</dbReference>
<feature type="domain" description="Trichome birefringence-like C-terminal" evidence="8">
    <location>
        <begin position="133"/>
        <end position="450"/>
    </location>
</feature>
<proteinExistence type="inferred from homology"/>